<feature type="transmembrane region" description="Helical" evidence="1">
    <location>
        <begin position="37"/>
        <end position="58"/>
    </location>
</feature>
<keyword evidence="3" id="KW-1185">Reference proteome</keyword>
<keyword evidence="1" id="KW-1133">Transmembrane helix</keyword>
<comment type="caution">
    <text evidence="2">The sequence shown here is derived from an EMBL/GenBank/DDBJ whole genome shotgun (WGS) entry which is preliminary data.</text>
</comment>
<keyword evidence="1" id="KW-0472">Membrane</keyword>
<organism evidence="2 3">
    <name type="scientific">Salinirubrum litoreum</name>
    <dbReference type="NCBI Taxonomy" id="1126234"/>
    <lineage>
        <taxon>Archaea</taxon>
        <taxon>Methanobacteriati</taxon>
        <taxon>Methanobacteriota</taxon>
        <taxon>Stenosarchaea group</taxon>
        <taxon>Halobacteria</taxon>
        <taxon>Halobacteriales</taxon>
        <taxon>Haloferacaceae</taxon>
        <taxon>Salinirubrum</taxon>
    </lineage>
</organism>
<dbReference type="Proteomes" id="UP001596201">
    <property type="component" value="Unassembled WGS sequence"/>
</dbReference>
<dbReference type="AlphaFoldDB" id="A0ABD5RER9"/>
<gene>
    <name evidence="2" type="ORF">ACFPJ5_15340</name>
</gene>
<dbReference type="EMBL" id="JBHSKX010000002">
    <property type="protein sequence ID" value="MFC5368302.1"/>
    <property type="molecule type" value="Genomic_DNA"/>
</dbReference>
<feature type="transmembrane region" description="Helical" evidence="1">
    <location>
        <begin position="64"/>
        <end position="83"/>
    </location>
</feature>
<reference evidence="2 3" key="1">
    <citation type="journal article" date="2019" name="Int. J. Syst. Evol. Microbiol.">
        <title>The Global Catalogue of Microorganisms (GCM) 10K type strain sequencing project: providing services to taxonomists for standard genome sequencing and annotation.</title>
        <authorList>
            <consortium name="The Broad Institute Genomics Platform"/>
            <consortium name="The Broad Institute Genome Sequencing Center for Infectious Disease"/>
            <person name="Wu L."/>
            <person name="Ma J."/>
        </authorList>
    </citation>
    <scope>NUCLEOTIDE SEQUENCE [LARGE SCALE GENOMIC DNA]</scope>
    <source>
        <strain evidence="2 3">CGMCC 1.12237</strain>
    </source>
</reference>
<evidence type="ECO:0000313" key="2">
    <source>
        <dbReference type="EMBL" id="MFC5368302.1"/>
    </source>
</evidence>
<feature type="transmembrane region" description="Helical" evidence="1">
    <location>
        <begin position="90"/>
        <end position="108"/>
    </location>
</feature>
<keyword evidence="1" id="KW-0812">Transmembrane</keyword>
<dbReference type="RefSeq" id="WP_227230572.1">
    <property type="nucleotide sequence ID" value="NZ_JAJCVJ010000002.1"/>
</dbReference>
<name>A0ABD5RER9_9EURY</name>
<feature type="transmembrane region" description="Helical" evidence="1">
    <location>
        <begin position="128"/>
        <end position="151"/>
    </location>
</feature>
<accession>A0ABD5RER9</accession>
<evidence type="ECO:0000256" key="1">
    <source>
        <dbReference type="SAM" id="Phobius"/>
    </source>
</evidence>
<sequence length="166" mass="17283">MADDKHRDERATRDVAQGGVSTVLFGSGPLTARWRRLAGVALGLALVTFTGYELGVFAVSGGVVFVPAHAALVCLLAAGWAGYAREGLLGGWLLAVATLLGWQAEWATEISARPLVERIAYVVEPTGLAVLAVLGAILAVLGFSVGAVGRWSVERLRAGRQVSTDG</sequence>
<evidence type="ECO:0000313" key="3">
    <source>
        <dbReference type="Proteomes" id="UP001596201"/>
    </source>
</evidence>
<protein>
    <submittedName>
        <fullName evidence="2">Uncharacterized protein</fullName>
    </submittedName>
</protein>
<proteinExistence type="predicted"/>